<feature type="domain" description="VTC" evidence="1">
    <location>
        <begin position="6"/>
        <end position="224"/>
    </location>
</feature>
<gene>
    <name evidence="2" type="ORF">SAMN02910451_00830</name>
</gene>
<evidence type="ECO:0000259" key="1">
    <source>
        <dbReference type="Pfam" id="PF09359"/>
    </source>
</evidence>
<evidence type="ECO:0000313" key="2">
    <source>
        <dbReference type="EMBL" id="SCX94057.1"/>
    </source>
</evidence>
<dbReference type="RefSeq" id="WP_034461916.1">
    <property type="nucleotide sequence ID" value="NZ_FMUR01000005.1"/>
</dbReference>
<dbReference type="EMBL" id="FMUR01000005">
    <property type="protein sequence ID" value="SCX94057.1"/>
    <property type="molecule type" value="Genomic_DNA"/>
</dbReference>
<evidence type="ECO:0000313" key="3">
    <source>
        <dbReference type="Proteomes" id="UP000183047"/>
    </source>
</evidence>
<reference evidence="3" key="1">
    <citation type="submission" date="2016-10" db="EMBL/GenBank/DDBJ databases">
        <authorList>
            <person name="Varghese N."/>
            <person name="Submissions S."/>
        </authorList>
    </citation>
    <scope>NUCLEOTIDE SEQUENCE [LARGE SCALE GENOMIC DNA]</scope>
    <source>
        <strain evidence="3">XBD2006</strain>
    </source>
</reference>
<accession>A0A1G5BVG9</accession>
<organism evidence="2 3">
    <name type="scientific">Butyrivibrio hungatei</name>
    <dbReference type="NCBI Taxonomy" id="185008"/>
    <lineage>
        <taxon>Bacteria</taxon>
        <taxon>Bacillati</taxon>
        <taxon>Bacillota</taxon>
        <taxon>Clostridia</taxon>
        <taxon>Lachnospirales</taxon>
        <taxon>Lachnospiraceae</taxon>
        <taxon>Butyrivibrio</taxon>
    </lineage>
</organism>
<protein>
    <submittedName>
        <fullName evidence="2">VTC domain-containing protein</fullName>
    </submittedName>
</protein>
<name>A0A1G5BVG9_9FIRM</name>
<dbReference type="InterPro" id="IPR042267">
    <property type="entry name" value="VTC_sf"/>
</dbReference>
<dbReference type="Pfam" id="PF09359">
    <property type="entry name" value="VTC"/>
    <property type="match status" value="1"/>
</dbReference>
<sequence length="228" mass="26937">MLDVSRKELKYIIGTDEIYIYKSKLEKIMDADPHNRDGGGYTIRSLYFDTFHDNDYMEKLDGLDKRQKIRMRIYDGQTNIIKLELKAKEGDFQRKRSLSLSLEEAESMIDGDYTFLLERPEHLAHGLYTFMNTKGYVPKCIVEYDRMAFMNEFNDIRITFDMNLRALEDPSQFFKDDIESYRVADPSETTMEVKYNGFLFSYIKQTLDIVDKPRVSNSKYGRSRSFAK</sequence>
<dbReference type="GO" id="GO:0006799">
    <property type="term" value="P:polyphosphate biosynthetic process"/>
    <property type="evidence" value="ECO:0007669"/>
    <property type="project" value="UniProtKB-ARBA"/>
</dbReference>
<proteinExistence type="predicted"/>
<dbReference type="Gene3D" id="3.20.100.30">
    <property type="entry name" value="VTC, catalytic tunnel domain"/>
    <property type="match status" value="1"/>
</dbReference>
<dbReference type="AlphaFoldDB" id="A0A1G5BVG9"/>
<dbReference type="CDD" id="cd07750">
    <property type="entry name" value="PolyPPase_VTC_like"/>
    <property type="match status" value="1"/>
</dbReference>
<dbReference type="InterPro" id="IPR018966">
    <property type="entry name" value="VTC_domain"/>
</dbReference>
<dbReference type="OrthoDB" id="9784042at2"/>
<dbReference type="Proteomes" id="UP000183047">
    <property type="component" value="Unassembled WGS sequence"/>
</dbReference>
<keyword evidence="3" id="KW-1185">Reference proteome</keyword>